<keyword evidence="3 5" id="KW-0808">Transferase</keyword>
<sequence length="284" mass="32735">MADACECWYFLIISILLLSLLFSFVHINTKVEYFIKVTLLYLTILVDAILCCLVCTPAHFFGDPPKLIFNTFRVFSSWTGIKCDVRNIDNYTKVDRPYIVIANHQSSVDIVVLSHVWPPYCSIMMKKSLCWIPFFNYAAYLANTIFVDRQNHDKASQSIDECVNAIKHKNLSLFVFPEGTRNHERGLLPFKKGAFNIAVKAAIPIIPIVISSYKPFYDKEKRYFNSSGYVIAEVMEPISTKDLKLEDVPELTEKVRSAMIETYDRISKEAELKYNQQLNHDKSD</sequence>
<dbReference type="EC" id="2.3.1.51" evidence="5"/>
<comment type="similarity">
    <text evidence="2 5">Belongs to the 1-acyl-sn-glycerol-3-phosphate acyltransferase family.</text>
</comment>
<keyword evidence="6" id="KW-0472">Membrane</keyword>
<dbReference type="AlphaFoldDB" id="A0A0M3JS74"/>
<evidence type="ECO:0000259" key="7">
    <source>
        <dbReference type="SMART" id="SM00563"/>
    </source>
</evidence>
<feature type="transmembrane region" description="Helical" evidence="6">
    <location>
        <begin position="7"/>
        <end position="27"/>
    </location>
</feature>
<protein>
    <recommendedName>
        <fullName evidence="5">1-acyl-sn-glycerol-3-phosphate acyltransferase</fullName>
        <ecNumber evidence="5">2.3.1.51</ecNumber>
    </recommendedName>
</protein>
<comment type="pathway">
    <text evidence="1">Phospholipid metabolism; CDP-diacylglycerol biosynthesis; CDP-diacylglycerol from sn-glycerol 3-phosphate: step 2/3.</text>
</comment>
<keyword evidence="9" id="KW-1185">Reference proteome</keyword>
<dbReference type="SUPFAM" id="SSF69593">
    <property type="entry name" value="Glycerol-3-phosphate (1)-acyltransferase"/>
    <property type="match status" value="1"/>
</dbReference>
<evidence type="ECO:0000256" key="5">
    <source>
        <dbReference type="RuleBase" id="RU361267"/>
    </source>
</evidence>
<evidence type="ECO:0000256" key="2">
    <source>
        <dbReference type="ARBA" id="ARBA00008655"/>
    </source>
</evidence>
<keyword evidence="4 5" id="KW-0012">Acyltransferase</keyword>
<keyword evidence="5" id="KW-0443">Lipid metabolism</keyword>
<dbReference type="Pfam" id="PF01553">
    <property type="entry name" value="Acyltransferase"/>
    <property type="match status" value="1"/>
</dbReference>
<dbReference type="SMART" id="SM00563">
    <property type="entry name" value="PlsC"/>
    <property type="match status" value="1"/>
</dbReference>
<evidence type="ECO:0000256" key="1">
    <source>
        <dbReference type="ARBA" id="ARBA00004728"/>
    </source>
</evidence>
<dbReference type="Proteomes" id="UP000267096">
    <property type="component" value="Unassembled WGS sequence"/>
</dbReference>
<dbReference type="GO" id="GO:0016020">
    <property type="term" value="C:membrane"/>
    <property type="evidence" value="ECO:0007669"/>
    <property type="project" value="InterPro"/>
</dbReference>
<evidence type="ECO:0000313" key="10">
    <source>
        <dbReference type="WBParaSite" id="ASIM_0001080601-mRNA-1"/>
    </source>
</evidence>
<organism evidence="10">
    <name type="scientific">Anisakis simplex</name>
    <name type="common">Herring worm</name>
    <dbReference type="NCBI Taxonomy" id="6269"/>
    <lineage>
        <taxon>Eukaryota</taxon>
        <taxon>Metazoa</taxon>
        <taxon>Ecdysozoa</taxon>
        <taxon>Nematoda</taxon>
        <taxon>Chromadorea</taxon>
        <taxon>Rhabditida</taxon>
        <taxon>Spirurina</taxon>
        <taxon>Ascaridomorpha</taxon>
        <taxon>Ascaridoidea</taxon>
        <taxon>Anisakidae</taxon>
        <taxon>Anisakis</taxon>
        <taxon>Anisakis simplex complex</taxon>
    </lineage>
</organism>
<dbReference type="OrthoDB" id="202234at2759"/>
<dbReference type="PANTHER" id="PTHR10434">
    <property type="entry name" value="1-ACYL-SN-GLYCEROL-3-PHOSPHATE ACYLTRANSFERASE"/>
    <property type="match status" value="1"/>
</dbReference>
<accession>A0A0M3JS74</accession>
<dbReference type="WBParaSite" id="ASIM_0001080601-mRNA-1">
    <property type="protein sequence ID" value="ASIM_0001080601-mRNA-1"/>
    <property type="gene ID" value="ASIM_0001080601"/>
</dbReference>
<keyword evidence="5" id="KW-0444">Lipid biosynthesis</keyword>
<dbReference type="CDD" id="cd07989">
    <property type="entry name" value="LPLAT_AGPAT-like"/>
    <property type="match status" value="1"/>
</dbReference>
<reference evidence="8 9" key="2">
    <citation type="submission" date="2018-11" db="EMBL/GenBank/DDBJ databases">
        <authorList>
            <consortium name="Pathogen Informatics"/>
        </authorList>
    </citation>
    <scope>NUCLEOTIDE SEQUENCE [LARGE SCALE GENOMIC DNA]</scope>
</reference>
<gene>
    <name evidence="8" type="ORF">ASIM_LOCUS10364</name>
</gene>
<dbReference type="EMBL" id="UYRR01030996">
    <property type="protein sequence ID" value="VDK42857.1"/>
    <property type="molecule type" value="Genomic_DNA"/>
</dbReference>
<reference evidence="10" key="1">
    <citation type="submission" date="2017-02" db="UniProtKB">
        <authorList>
            <consortium name="WormBaseParasite"/>
        </authorList>
    </citation>
    <scope>IDENTIFICATION</scope>
</reference>
<comment type="catalytic activity">
    <reaction evidence="5">
        <text>a 1-acyl-sn-glycero-3-phosphate + an acyl-CoA = a 1,2-diacyl-sn-glycero-3-phosphate + CoA</text>
        <dbReference type="Rhea" id="RHEA:19709"/>
        <dbReference type="ChEBI" id="CHEBI:57287"/>
        <dbReference type="ChEBI" id="CHEBI:57970"/>
        <dbReference type="ChEBI" id="CHEBI:58342"/>
        <dbReference type="ChEBI" id="CHEBI:58608"/>
        <dbReference type="EC" id="2.3.1.51"/>
    </reaction>
</comment>
<keyword evidence="5" id="KW-0594">Phospholipid biosynthesis</keyword>
<keyword evidence="6" id="KW-0812">Transmembrane</keyword>
<evidence type="ECO:0000256" key="4">
    <source>
        <dbReference type="ARBA" id="ARBA00023315"/>
    </source>
</evidence>
<name>A0A0M3JS74_ANISI</name>
<comment type="domain">
    <text evidence="5">The HXXXXD motif is essential for acyltransferase activity and may constitute the binding site for the phosphate moiety of the glycerol-3-phosphate.</text>
</comment>
<keyword evidence="6" id="KW-1133">Transmembrane helix</keyword>
<dbReference type="NCBIfam" id="TIGR00530">
    <property type="entry name" value="AGP_acyltrn"/>
    <property type="match status" value="1"/>
</dbReference>
<dbReference type="GO" id="GO:0005783">
    <property type="term" value="C:endoplasmic reticulum"/>
    <property type="evidence" value="ECO:0007669"/>
    <property type="project" value="TreeGrafter"/>
</dbReference>
<dbReference type="InterPro" id="IPR004552">
    <property type="entry name" value="AGP_acyltrans"/>
</dbReference>
<evidence type="ECO:0000256" key="3">
    <source>
        <dbReference type="ARBA" id="ARBA00022679"/>
    </source>
</evidence>
<proteinExistence type="inferred from homology"/>
<feature type="transmembrane region" description="Helical" evidence="6">
    <location>
        <begin position="39"/>
        <end position="61"/>
    </location>
</feature>
<dbReference type="PANTHER" id="PTHR10434:SF11">
    <property type="entry name" value="1-ACYL-SN-GLYCEROL-3-PHOSPHATE ACYLTRANSFERASE"/>
    <property type="match status" value="1"/>
</dbReference>
<evidence type="ECO:0000256" key="6">
    <source>
        <dbReference type="SAM" id="Phobius"/>
    </source>
</evidence>
<feature type="domain" description="Phospholipid/glycerol acyltransferase" evidence="7">
    <location>
        <begin position="98"/>
        <end position="213"/>
    </location>
</feature>
<dbReference type="GO" id="GO:0006654">
    <property type="term" value="P:phosphatidic acid biosynthetic process"/>
    <property type="evidence" value="ECO:0007669"/>
    <property type="project" value="TreeGrafter"/>
</dbReference>
<dbReference type="InterPro" id="IPR002123">
    <property type="entry name" value="Plipid/glycerol_acylTrfase"/>
</dbReference>
<evidence type="ECO:0000313" key="9">
    <source>
        <dbReference type="Proteomes" id="UP000267096"/>
    </source>
</evidence>
<evidence type="ECO:0000313" key="8">
    <source>
        <dbReference type="EMBL" id="VDK42857.1"/>
    </source>
</evidence>
<dbReference type="GO" id="GO:0003841">
    <property type="term" value="F:1-acylglycerol-3-phosphate O-acyltransferase activity"/>
    <property type="evidence" value="ECO:0007669"/>
    <property type="project" value="UniProtKB-UniRule"/>
</dbReference>
<keyword evidence="5" id="KW-1208">Phospholipid metabolism</keyword>